<feature type="active site" description="Nucleophile" evidence="9">
    <location>
        <position position="854"/>
    </location>
</feature>
<keyword evidence="2 9" id="KW-0808">Transferase</keyword>
<dbReference type="GO" id="GO:0006396">
    <property type="term" value="P:RNA processing"/>
    <property type="evidence" value="ECO:0007669"/>
    <property type="project" value="InterPro"/>
</dbReference>
<evidence type="ECO:0000256" key="3">
    <source>
        <dbReference type="ARBA" id="ARBA00022691"/>
    </source>
</evidence>
<dbReference type="Proteomes" id="UP001341281">
    <property type="component" value="Chromosome 07"/>
</dbReference>
<dbReference type="AlphaFoldDB" id="A0AAQ3U3B6"/>
<evidence type="ECO:0000313" key="13">
    <source>
        <dbReference type="EMBL" id="WVZ83107.1"/>
    </source>
</evidence>
<dbReference type="InterPro" id="IPR010280">
    <property type="entry name" value="U5_MeTrfase_fam"/>
</dbReference>
<dbReference type="InterPro" id="IPR012677">
    <property type="entry name" value="Nucleotide-bd_a/b_plait_sf"/>
</dbReference>
<evidence type="ECO:0000256" key="5">
    <source>
        <dbReference type="ARBA" id="ARBA00022771"/>
    </source>
</evidence>
<feature type="region of interest" description="Disordered" evidence="11">
    <location>
        <begin position="24"/>
        <end position="106"/>
    </location>
</feature>
<dbReference type="InterPro" id="IPR045850">
    <property type="entry name" value="TRM2_met"/>
</dbReference>
<evidence type="ECO:0000256" key="4">
    <source>
        <dbReference type="ARBA" id="ARBA00022723"/>
    </source>
</evidence>
<dbReference type="GO" id="GO:0008270">
    <property type="term" value="F:zinc ion binding"/>
    <property type="evidence" value="ECO:0007669"/>
    <property type="project" value="UniProtKB-KW"/>
</dbReference>
<evidence type="ECO:0000256" key="9">
    <source>
        <dbReference type="PROSITE-ProRule" id="PRU01024"/>
    </source>
</evidence>
<reference evidence="13 14" key="1">
    <citation type="submission" date="2024-02" db="EMBL/GenBank/DDBJ databases">
        <title>High-quality chromosome-scale genome assembly of Pensacola bahiagrass (Paspalum notatum Flugge var. saurae).</title>
        <authorList>
            <person name="Vega J.M."/>
            <person name="Podio M."/>
            <person name="Orjuela J."/>
            <person name="Siena L.A."/>
            <person name="Pessino S.C."/>
            <person name="Combes M.C."/>
            <person name="Mariac C."/>
            <person name="Albertini E."/>
            <person name="Pupilli F."/>
            <person name="Ortiz J.P.A."/>
            <person name="Leblanc O."/>
        </authorList>
    </citation>
    <scope>NUCLEOTIDE SEQUENCE [LARGE SCALE GENOMIC DNA]</scope>
    <source>
        <strain evidence="13">R1</strain>
        <tissue evidence="13">Leaf</tissue>
    </source>
</reference>
<dbReference type="PROSITE" id="PS50103">
    <property type="entry name" value="ZF_C3H1"/>
    <property type="match status" value="1"/>
</dbReference>
<keyword evidence="4 8" id="KW-0479">Metal-binding</keyword>
<keyword evidence="6 8" id="KW-0862">Zinc</keyword>
<dbReference type="GO" id="GO:0032259">
    <property type="term" value="P:methylation"/>
    <property type="evidence" value="ECO:0007669"/>
    <property type="project" value="UniProtKB-KW"/>
</dbReference>
<dbReference type="Pfam" id="PF13847">
    <property type="entry name" value="Methyltransf_31"/>
    <property type="match status" value="1"/>
</dbReference>
<dbReference type="Gene3D" id="3.30.70.330">
    <property type="match status" value="1"/>
</dbReference>
<feature type="zinc finger region" description="C3H1-type" evidence="8">
    <location>
        <begin position="110"/>
        <end position="142"/>
    </location>
</feature>
<feature type="non-terminal residue" evidence="13">
    <location>
        <position position="1"/>
    </location>
</feature>
<comment type="caution">
    <text evidence="9">Lacks conserved residue(s) required for the propagation of feature annotation.</text>
</comment>
<feature type="compositionally biased region" description="Basic and acidic residues" evidence="11">
    <location>
        <begin position="754"/>
        <end position="768"/>
    </location>
</feature>
<dbReference type="SUPFAM" id="SSF53335">
    <property type="entry name" value="S-adenosyl-L-methionine-dependent methyltransferases"/>
    <property type="match status" value="1"/>
</dbReference>
<keyword evidence="7" id="KW-0238">DNA-binding</keyword>
<feature type="binding site" evidence="9">
    <location>
        <position position="589"/>
    </location>
    <ligand>
        <name>S-adenosyl-L-methionine</name>
        <dbReference type="ChEBI" id="CHEBI:59789"/>
    </ligand>
</feature>
<feature type="compositionally biased region" description="Basic and acidic residues" evidence="11">
    <location>
        <begin position="723"/>
        <end position="734"/>
    </location>
</feature>
<dbReference type="GO" id="GO:0003677">
    <property type="term" value="F:DNA binding"/>
    <property type="evidence" value="ECO:0007669"/>
    <property type="project" value="UniProtKB-KW"/>
</dbReference>
<feature type="compositionally biased region" description="Polar residues" evidence="11">
    <location>
        <begin position="285"/>
        <end position="297"/>
    </location>
</feature>
<gene>
    <name evidence="13" type="ORF">U9M48_030284</name>
</gene>
<evidence type="ECO:0000256" key="7">
    <source>
        <dbReference type="ARBA" id="ARBA00023125"/>
    </source>
</evidence>
<evidence type="ECO:0000256" key="11">
    <source>
        <dbReference type="SAM" id="MobiDB-lite"/>
    </source>
</evidence>
<evidence type="ECO:0000256" key="10">
    <source>
        <dbReference type="PROSITE-ProRule" id="PRU10015"/>
    </source>
</evidence>
<dbReference type="GO" id="GO:0008173">
    <property type="term" value="F:RNA methyltransferase activity"/>
    <property type="evidence" value="ECO:0007669"/>
    <property type="project" value="InterPro"/>
</dbReference>
<name>A0AAQ3U3B6_PASNO</name>
<evidence type="ECO:0000256" key="8">
    <source>
        <dbReference type="PROSITE-ProRule" id="PRU00723"/>
    </source>
</evidence>
<feature type="region of interest" description="Disordered" evidence="11">
    <location>
        <begin position="872"/>
        <end position="904"/>
    </location>
</feature>
<dbReference type="Gene3D" id="3.40.50.150">
    <property type="entry name" value="Vaccinia Virus protein VP39"/>
    <property type="match status" value="1"/>
</dbReference>
<dbReference type="InterPro" id="IPR025714">
    <property type="entry name" value="Methyltranfer_dom"/>
</dbReference>
<feature type="compositionally biased region" description="Polar residues" evidence="11">
    <location>
        <begin position="711"/>
        <end position="722"/>
    </location>
</feature>
<evidence type="ECO:0000256" key="2">
    <source>
        <dbReference type="ARBA" id="ARBA00022679"/>
    </source>
</evidence>
<dbReference type="EMBL" id="CP144751">
    <property type="protein sequence ID" value="WVZ83107.1"/>
    <property type="molecule type" value="Genomic_DNA"/>
</dbReference>
<dbReference type="Pfam" id="PF00642">
    <property type="entry name" value="zf-CCCH"/>
    <property type="match status" value="1"/>
</dbReference>
<feature type="region of interest" description="Disordered" evidence="11">
    <location>
        <begin position="266"/>
        <end position="316"/>
    </location>
</feature>
<feature type="binding site" evidence="9">
    <location>
        <position position="639"/>
    </location>
    <ligand>
        <name>S-adenosyl-L-methionine</name>
        <dbReference type="ChEBI" id="CHEBI:59789"/>
    </ligand>
</feature>
<dbReference type="GO" id="GO:0003723">
    <property type="term" value="F:RNA binding"/>
    <property type="evidence" value="ECO:0007669"/>
    <property type="project" value="TreeGrafter"/>
</dbReference>
<organism evidence="13 14">
    <name type="scientific">Paspalum notatum var. saurae</name>
    <dbReference type="NCBI Taxonomy" id="547442"/>
    <lineage>
        <taxon>Eukaryota</taxon>
        <taxon>Viridiplantae</taxon>
        <taxon>Streptophyta</taxon>
        <taxon>Embryophyta</taxon>
        <taxon>Tracheophyta</taxon>
        <taxon>Spermatophyta</taxon>
        <taxon>Magnoliopsida</taxon>
        <taxon>Liliopsida</taxon>
        <taxon>Poales</taxon>
        <taxon>Poaceae</taxon>
        <taxon>PACMAD clade</taxon>
        <taxon>Panicoideae</taxon>
        <taxon>Andropogonodae</taxon>
        <taxon>Paspaleae</taxon>
        <taxon>Paspalinae</taxon>
        <taxon>Paspalum</taxon>
    </lineage>
</organism>
<accession>A0AAQ3U3B6</accession>
<evidence type="ECO:0000256" key="1">
    <source>
        <dbReference type="ARBA" id="ARBA00022603"/>
    </source>
</evidence>
<dbReference type="PROSITE" id="PS01230">
    <property type="entry name" value="TRMA_1"/>
    <property type="match status" value="1"/>
</dbReference>
<feature type="region of interest" description="Disordered" evidence="11">
    <location>
        <begin position="692"/>
        <end position="806"/>
    </location>
</feature>
<feature type="domain" description="C3H1-type" evidence="12">
    <location>
        <begin position="110"/>
        <end position="142"/>
    </location>
</feature>
<dbReference type="InterPro" id="IPR030390">
    <property type="entry name" value="MeTrfase_TrmA_AS"/>
</dbReference>
<dbReference type="SUPFAM" id="SSF90229">
    <property type="entry name" value="CCCH zinc finger"/>
    <property type="match status" value="1"/>
</dbReference>
<dbReference type="PANTHER" id="PTHR45904:SF2">
    <property type="entry name" value="TRNA (URACIL-5-)-METHYLTRANSFERASE HOMOLOG A"/>
    <property type="match status" value="1"/>
</dbReference>
<dbReference type="Gene3D" id="4.10.1000.10">
    <property type="entry name" value="Zinc finger, CCCH-type"/>
    <property type="match status" value="1"/>
</dbReference>
<keyword evidence="5 8" id="KW-0863">Zinc-finger</keyword>
<feature type="compositionally biased region" description="Basic and acidic residues" evidence="11">
    <location>
        <begin position="70"/>
        <end position="79"/>
    </location>
</feature>
<dbReference type="PROSITE" id="PS51687">
    <property type="entry name" value="SAM_MT_RNA_M5U"/>
    <property type="match status" value="1"/>
</dbReference>
<keyword evidence="14" id="KW-1185">Reference proteome</keyword>
<dbReference type="InterPro" id="IPR000571">
    <property type="entry name" value="Znf_CCCH"/>
</dbReference>
<dbReference type="SMART" id="SM00356">
    <property type="entry name" value="ZnF_C3H1"/>
    <property type="match status" value="1"/>
</dbReference>
<sequence length="930" mass="100550">VSVFRLSEFQVALGWRPRKCKNTAGRPTCFPNKRPKVKSFGRTATEPSHSSAAAAAIAMEDGSTPQPELAGEKRKREEDSPAACAEGAPSVSSEDAAAGGGGGGVARHPMWKTSLCSYFRRRGAGAEGCSHGETCRYAHTEEELRPRPDGTWDPTSDRAKKLRKVAEEEEDEEEVVTVDEQSLDKCLVGLPRGWTADRLKAFLQDQASCCRSSNDGCMGLQGISYATAKKKKGMTVGFVTFQSVEQLTNAVQVLKENPSGGKEIKIADANRRAHKKVHAEGPVSDNGTATENGSHPSTPAGEASAPEAVALSKKSARDAVTPLAHMPYNDQLEHKKHSMAQILKKLTRNARKACPPAIPLPSWIFESKEIGGLPCKLEGILESPVVNGYRNKCEFSVGHSLEGKKTVGFMLGNFREGVTAVEEPVNCPNVSEISCKYAQMFQDFLQLSSLPLWNRVDNCGFWRQFTVREGRCPAEAIVPESAESQISEVMLIVQVSSTDVDEALMKEEFDKLSAALVQGAAMCSPPLPLTTIVVQDHKGISNAAPADCPLIPLLVPMGDQLEGGTEDKTRIHDHISNLKFSISPTAFFQVNTLAAERLYTLAGDWANLNSDTLLFDVCCGTGTIGLTLAHRVGMVVGIEMNESAVSDAHKNALINGIKNCCFVCGKAEDVIGSLLTEYLGSPQQHIAASEINSEINDTSKNEDIVDCPENNGENMDSSTQEKNNGESEQPRDTSVDLPICADDKEINGNAVDSVNKEVDSNPDEHNEAAGEQNVGQASLINDESTDTTSADSLEHGKTCQDGSSIPNNNVPAASACQYKNVVAIVDPPRVGLHPTVIKALRTHPRIRRLVYISCNPDSLVANAIELCTPTSEKQEKNKGNRGWRSMSAAGLARQRTKSMPNSEPFIPKRAMAVDLFPHTSHCEMVMLFER</sequence>
<dbReference type="CDD" id="cd02440">
    <property type="entry name" value="AdoMet_MTases"/>
    <property type="match status" value="1"/>
</dbReference>
<keyword evidence="3 9" id="KW-0949">S-adenosyl-L-methionine</keyword>
<feature type="binding site" evidence="9">
    <location>
        <position position="826"/>
    </location>
    <ligand>
        <name>S-adenosyl-L-methionine</name>
        <dbReference type="ChEBI" id="CHEBI:59789"/>
    </ligand>
</feature>
<dbReference type="InterPro" id="IPR036855">
    <property type="entry name" value="Znf_CCCH_sf"/>
</dbReference>
<dbReference type="Pfam" id="PF05958">
    <property type="entry name" value="tRNA_U5-meth_tr"/>
    <property type="match status" value="1"/>
</dbReference>
<dbReference type="InterPro" id="IPR029063">
    <property type="entry name" value="SAM-dependent_MTases_sf"/>
</dbReference>
<protein>
    <recommendedName>
        <fullName evidence="12">C3H1-type domain-containing protein</fullName>
    </recommendedName>
</protein>
<dbReference type="PANTHER" id="PTHR45904">
    <property type="entry name" value="TRNA (URACIL-5-)-METHYLTRANSFERASE"/>
    <property type="match status" value="1"/>
</dbReference>
<comment type="similarity">
    <text evidence="9">Belongs to the class I-like SAM-binding methyltransferase superfamily. RNA M5U methyltransferase family.</text>
</comment>
<evidence type="ECO:0000259" key="12">
    <source>
        <dbReference type="PROSITE" id="PS50103"/>
    </source>
</evidence>
<feature type="compositionally biased region" description="Polar residues" evidence="11">
    <location>
        <begin position="773"/>
        <end position="791"/>
    </location>
</feature>
<evidence type="ECO:0000256" key="6">
    <source>
        <dbReference type="ARBA" id="ARBA00022833"/>
    </source>
</evidence>
<evidence type="ECO:0000313" key="14">
    <source>
        <dbReference type="Proteomes" id="UP001341281"/>
    </source>
</evidence>
<feature type="active site" evidence="10">
    <location>
        <position position="854"/>
    </location>
</feature>
<keyword evidence="1 9" id="KW-0489">Methyltransferase</keyword>
<proteinExistence type="inferred from homology"/>